<keyword evidence="3" id="KW-1185">Reference proteome</keyword>
<reference evidence="2 3" key="1">
    <citation type="journal article" date="2013" name="Environ. Microbiol.">
        <title>Genome analysis of Chitinivibrio alkaliphilus gen. nov., sp. nov., a novel extremely haloalkaliphilic anaerobic chitinolytic bacterium from the candidate phylum Termite Group 3.</title>
        <authorList>
            <person name="Sorokin D.Y."/>
            <person name="Gumerov V.M."/>
            <person name="Rakitin A.L."/>
            <person name="Beletsky A.V."/>
            <person name="Damste J.S."/>
            <person name="Muyzer G."/>
            <person name="Mardanov A.V."/>
            <person name="Ravin N.V."/>
        </authorList>
    </citation>
    <scope>NUCLEOTIDE SEQUENCE [LARGE SCALE GENOMIC DNA]</scope>
    <source>
        <strain evidence="2 3">ACht1</strain>
    </source>
</reference>
<gene>
    <name evidence="2" type="ORF">CALK_0958</name>
</gene>
<organism evidence="2 3">
    <name type="scientific">Chitinivibrio alkaliphilus ACht1</name>
    <dbReference type="NCBI Taxonomy" id="1313304"/>
    <lineage>
        <taxon>Bacteria</taxon>
        <taxon>Pseudomonadati</taxon>
        <taxon>Fibrobacterota</taxon>
        <taxon>Chitinivibrionia</taxon>
        <taxon>Chitinivibrionales</taxon>
        <taxon>Chitinivibrionaceae</taxon>
        <taxon>Chitinivibrio</taxon>
    </lineage>
</organism>
<protein>
    <submittedName>
        <fullName evidence="2">Uncharacterized protein</fullName>
    </submittedName>
</protein>
<dbReference type="RefSeq" id="WP_022636456.1">
    <property type="nucleotide sequence ID" value="NZ_ASJR01000007.1"/>
</dbReference>
<comment type="caution">
    <text evidence="2">The sequence shown here is derived from an EMBL/GenBank/DDBJ whole genome shotgun (WGS) entry which is preliminary data.</text>
</comment>
<sequence>MRIGHTAAAQYNYHRGRGTNSPAENKSVSKNKSSRNVRRDTYEGGKAGSLNEVQKRIKNDFYNSDVVNEDLSEVFSKLFDQKL</sequence>
<evidence type="ECO:0000313" key="2">
    <source>
        <dbReference type="EMBL" id="ERP31981.1"/>
    </source>
</evidence>
<dbReference type="EMBL" id="ASJR01000007">
    <property type="protein sequence ID" value="ERP31981.1"/>
    <property type="molecule type" value="Genomic_DNA"/>
</dbReference>
<name>U7D8S5_9BACT</name>
<dbReference type="AlphaFoldDB" id="U7D8S5"/>
<dbReference type="Proteomes" id="UP000017148">
    <property type="component" value="Unassembled WGS sequence"/>
</dbReference>
<dbReference type="STRING" id="1313304.CALK_0958"/>
<feature type="region of interest" description="Disordered" evidence="1">
    <location>
        <begin position="1"/>
        <end position="48"/>
    </location>
</feature>
<evidence type="ECO:0000256" key="1">
    <source>
        <dbReference type="SAM" id="MobiDB-lite"/>
    </source>
</evidence>
<accession>U7D8S5</accession>
<evidence type="ECO:0000313" key="3">
    <source>
        <dbReference type="Proteomes" id="UP000017148"/>
    </source>
</evidence>
<proteinExistence type="predicted"/>